<evidence type="ECO:0000313" key="10">
    <source>
        <dbReference type="EMBL" id="RIH67101.1"/>
    </source>
</evidence>
<dbReference type="FunFam" id="2.60.40.1120:FF:000003">
    <property type="entry name" value="Outer membrane protein Omp121"/>
    <property type="match status" value="1"/>
</dbReference>
<evidence type="ECO:0000256" key="3">
    <source>
        <dbReference type="ARBA" id="ARBA00022452"/>
    </source>
</evidence>
<evidence type="ECO:0000256" key="5">
    <source>
        <dbReference type="ARBA" id="ARBA00022729"/>
    </source>
</evidence>
<dbReference type="SMART" id="SM00965">
    <property type="entry name" value="STN"/>
    <property type="match status" value="1"/>
</dbReference>
<name>A0A399DA85_9BACT</name>
<dbReference type="SUPFAM" id="SSF49464">
    <property type="entry name" value="Carboxypeptidase regulatory domain-like"/>
    <property type="match status" value="1"/>
</dbReference>
<keyword evidence="6 8" id="KW-0472">Membrane</keyword>
<dbReference type="InterPro" id="IPR039426">
    <property type="entry name" value="TonB-dep_rcpt-like"/>
</dbReference>
<dbReference type="SUPFAM" id="SSF56935">
    <property type="entry name" value="Porins"/>
    <property type="match status" value="1"/>
</dbReference>
<dbReference type="InterPro" id="IPR008969">
    <property type="entry name" value="CarboxyPept-like_regulatory"/>
</dbReference>
<dbReference type="AlphaFoldDB" id="A0A399DA85"/>
<dbReference type="PROSITE" id="PS52016">
    <property type="entry name" value="TONB_DEPENDENT_REC_3"/>
    <property type="match status" value="1"/>
</dbReference>
<reference evidence="10 11" key="1">
    <citation type="journal article" date="2015" name="Int. J. Syst. Evol. Microbiol.">
        <title>Mariniphaga sediminis sp. nov., isolated from coastal sediment.</title>
        <authorList>
            <person name="Wang F.Q."/>
            <person name="Shen Q.Y."/>
            <person name="Chen G.J."/>
            <person name="Du Z.J."/>
        </authorList>
    </citation>
    <scope>NUCLEOTIDE SEQUENCE [LARGE SCALE GENOMIC DNA]</scope>
    <source>
        <strain evidence="10 11">SY21</strain>
    </source>
</reference>
<dbReference type="Gene3D" id="2.170.130.10">
    <property type="entry name" value="TonB-dependent receptor, plug domain"/>
    <property type="match status" value="1"/>
</dbReference>
<accession>A0A399DA85</accession>
<dbReference type="PANTHER" id="PTHR30069:SF29">
    <property type="entry name" value="HEMOGLOBIN AND HEMOGLOBIN-HAPTOGLOBIN-BINDING PROTEIN 1-RELATED"/>
    <property type="match status" value="1"/>
</dbReference>
<dbReference type="FunFam" id="2.170.130.10:FF:000003">
    <property type="entry name" value="SusC/RagA family TonB-linked outer membrane protein"/>
    <property type="match status" value="1"/>
</dbReference>
<gene>
    <name evidence="10" type="ORF">D1164_01330</name>
</gene>
<dbReference type="Gene3D" id="2.60.40.1120">
    <property type="entry name" value="Carboxypeptidase-like, regulatory domain"/>
    <property type="match status" value="1"/>
</dbReference>
<dbReference type="GO" id="GO:0009279">
    <property type="term" value="C:cell outer membrane"/>
    <property type="evidence" value="ECO:0007669"/>
    <property type="project" value="UniProtKB-SubCell"/>
</dbReference>
<dbReference type="InterPro" id="IPR012910">
    <property type="entry name" value="Plug_dom"/>
</dbReference>
<dbReference type="GO" id="GO:0015344">
    <property type="term" value="F:siderophore uptake transmembrane transporter activity"/>
    <property type="evidence" value="ECO:0007669"/>
    <property type="project" value="TreeGrafter"/>
</dbReference>
<proteinExistence type="inferred from homology"/>
<comment type="subcellular location">
    <subcellularLocation>
        <location evidence="1 8">Cell outer membrane</location>
        <topology evidence="1 8">Multi-pass membrane protein</topology>
    </subcellularLocation>
</comment>
<feature type="domain" description="Secretin/TonB short N-terminal" evidence="9">
    <location>
        <begin position="72"/>
        <end position="123"/>
    </location>
</feature>
<protein>
    <submittedName>
        <fullName evidence="10">SusC/RagA family TonB-linked outer membrane protein</fullName>
    </submittedName>
</protein>
<dbReference type="EMBL" id="QWET01000001">
    <property type="protein sequence ID" value="RIH67101.1"/>
    <property type="molecule type" value="Genomic_DNA"/>
</dbReference>
<dbReference type="InterPro" id="IPR036942">
    <property type="entry name" value="Beta-barrel_TonB_sf"/>
</dbReference>
<dbReference type="Pfam" id="PF07715">
    <property type="entry name" value="Plug"/>
    <property type="match status" value="1"/>
</dbReference>
<organism evidence="10 11">
    <name type="scientific">Mariniphaga sediminis</name>
    <dbReference type="NCBI Taxonomy" id="1628158"/>
    <lineage>
        <taxon>Bacteria</taxon>
        <taxon>Pseudomonadati</taxon>
        <taxon>Bacteroidota</taxon>
        <taxon>Bacteroidia</taxon>
        <taxon>Marinilabiliales</taxon>
        <taxon>Prolixibacteraceae</taxon>
        <taxon>Mariniphaga</taxon>
    </lineage>
</organism>
<evidence type="ECO:0000313" key="11">
    <source>
        <dbReference type="Proteomes" id="UP000266441"/>
    </source>
</evidence>
<comment type="caution">
    <text evidence="10">The sequence shown here is derived from an EMBL/GenBank/DDBJ whole genome shotgun (WGS) entry which is preliminary data.</text>
</comment>
<keyword evidence="11" id="KW-1185">Reference proteome</keyword>
<dbReference type="OrthoDB" id="1095312at2"/>
<keyword evidence="7 8" id="KW-0998">Cell outer membrane</keyword>
<keyword evidence="5" id="KW-0732">Signal</keyword>
<dbReference type="Gene3D" id="2.40.170.20">
    <property type="entry name" value="TonB-dependent receptor, beta-barrel domain"/>
    <property type="match status" value="1"/>
</dbReference>
<dbReference type="Proteomes" id="UP000266441">
    <property type="component" value="Unassembled WGS sequence"/>
</dbReference>
<dbReference type="GO" id="GO:0044718">
    <property type="term" value="P:siderophore transmembrane transport"/>
    <property type="evidence" value="ECO:0007669"/>
    <property type="project" value="TreeGrafter"/>
</dbReference>
<evidence type="ECO:0000259" key="9">
    <source>
        <dbReference type="SMART" id="SM00965"/>
    </source>
</evidence>
<dbReference type="NCBIfam" id="TIGR04056">
    <property type="entry name" value="OMP_RagA_SusC"/>
    <property type="match status" value="1"/>
</dbReference>
<dbReference type="PANTHER" id="PTHR30069">
    <property type="entry name" value="TONB-DEPENDENT OUTER MEMBRANE RECEPTOR"/>
    <property type="match status" value="1"/>
</dbReference>
<evidence type="ECO:0000256" key="8">
    <source>
        <dbReference type="PROSITE-ProRule" id="PRU01360"/>
    </source>
</evidence>
<evidence type="ECO:0000256" key="7">
    <source>
        <dbReference type="ARBA" id="ARBA00023237"/>
    </source>
</evidence>
<dbReference type="InterPro" id="IPR037066">
    <property type="entry name" value="Plug_dom_sf"/>
</dbReference>
<sequence length="1145" mass="128930">MKKNNCLIVSMLFWAWKRKLVFVMRLTFSICLLSVLQSFAISTFSQNSKLSIKQENISVESVIQLIQDQTDYHFMYSGLVVDVKRTVDLNIKRKSVPEILEVVFKNTDVTYKINGQLIALNTVRKNSSAFFQKQNVKISGRVSDSSGSPLPGVTVVIKGTTNGTVTNVDGEYSLTNVSEDATLVFSFVGMKPQEIPVAGKASINVVMAEETFGIDEVVAIGYGTQKKVNVIGSVAQVESDALTAAPVSNVSNSLAARMPGVIVQQRSGEPGNNSAGILIRGKSTLGNNSPLIIVDGIQGRDINSLNAEDIQSISVLKDASAAIYGARAANGVILVTTKEGQINKPISLTYGFYQGYNTPTMLPEMADASTYAQMVREAQGYLGTNEENMLFSESDIEKFKSGEYIWTHPNTDAYKEALAKFSGIDHHSLIIQGGTNVVEYYGSLGTQHEDGIYKNNATSFNRYNYKMNLDFKVNEYINIGLYTNGIKENKVYPTMDTWTIFSSIQNFRPTDFMEWPNGFPGPDVGHGYQPKVMTGFEYGSNKNEMHRSYNTLSANVKVPWIDGLSLSGTYSYDKRYSKNKKFETPYTLYSLDKVAYFAAGYTGKEDGADFLVPTVANIPEPRLTDSFNDYKNISTFLKVDYTKTFNDVHNFSAFIAYESFETDNEGISAFRRYFISDQIPYLFAGGTDQQNISSSVGLDASVNYFGRLSYNYNDTYLLQFTFRRDGSLRFSEESGRWGNFPSIIVGYRPSNQDWWKDNIGFINYFKLKASYGQLGNDLISPFQYLASYKFSGGWVQDGSRNYIPGLVQTGVPNPLITWEVANMYNIGWESQFLNSKMTFDTDFFYERRSNILVKRQASVPDYSGITLPDENFGIVDNKGVELNLGYRDKIGDLYYNINGNFSFARNKIIEYDEPKRNVSWQQRTGYPQGAELVYHAIGVFKDEAHVNSYPHVEGAIPGDLILEDFDEDGKITADDQILLNMTRDPEITYGASFDVEYKNWKLDGLLQGVGRCQNKIYFHLQGLLTNYFQHEAEGRWTVDNINADKPRTVERESAYWRSDYMSDYYYHRMDYLRLKNLRLSYTIPKKVVDTLKMKNAQIYVSGQNLLLIYSANDIMDPETGFSGSEGGVSSYPVMKTYSLGVQVTF</sequence>
<evidence type="ECO:0000256" key="1">
    <source>
        <dbReference type="ARBA" id="ARBA00004571"/>
    </source>
</evidence>
<comment type="similarity">
    <text evidence="8">Belongs to the TonB-dependent receptor family.</text>
</comment>
<evidence type="ECO:0000256" key="4">
    <source>
        <dbReference type="ARBA" id="ARBA00022692"/>
    </source>
</evidence>
<dbReference type="Pfam" id="PF13715">
    <property type="entry name" value="CarbopepD_reg_2"/>
    <property type="match status" value="1"/>
</dbReference>
<dbReference type="NCBIfam" id="TIGR04057">
    <property type="entry name" value="SusC_RagA_signa"/>
    <property type="match status" value="1"/>
</dbReference>
<keyword evidence="3 8" id="KW-1134">Transmembrane beta strand</keyword>
<dbReference type="InterPro" id="IPR023997">
    <property type="entry name" value="TonB-dep_OMP_SusC/RagA_CS"/>
</dbReference>
<dbReference type="RefSeq" id="WP_119348125.1">
    <property type="nucleotide sequence ID" value="NZ_QWET01000001.1"/>
</dbReference>
<dbReference type="InterPro" id="IPR023996">
    <property type="entry name" value="TonB-dep_OMP_SusC/RagA"/>
</dbReference>
<evidence type="ECO:0000256" key="2">
    <source>
        <dbReference type="ARBA" id="ARBA00022448"/>
    </source>
</evidence>
<keyword evidence="2 8" id="KW-0813">Transport</keyword>
<keyword evidence="4 8" id="KW-0812">Transmembrane</keyword>
<dbReference type="InterPro" id="IPR011662">
    <property type="entry name" value="Secretin/TonB_short_N"/>
</dbReference>
<evidence type="ECO:0000256" key="6">
    <source>
        <dbReference type="ARBA" id="ARBA00023136"/>
    </source>
</evidence>